<evidence type="ECO:0000313" key="4">
    <source>
        <dbReference type="EMBL" id="ORY20874.1"/>
    </source>
</evidence>
<dbReference type="AlphaFoldDB" id="A0A1Y2AEJ7"/>
<organism evidence="4 5">
    <name type="scientific">Naematelia encephala</name>
    <dbReference type="NCBI Taxonomy" id="71784"/>
    <lineage>
        <taxon>Eukaryota</taxon>
        <taxon>Fungi</taxon>
        <taxon>Dikarya</taxon>
        <taxon>Basidiomycota</taxon>
        <taxon>Agaricomycotina</taxon>
        <taxon>Tremellomycetes</taxon>
        <taxon>Tremellales</taxon>
        <taxon>Naemateliaceae</taxon>
        <taxon>Naematelia</taxon>
    </lineage>
</organism>
<evidence type="ECO:0000256" key="2">
    <source>
        <dbReference type="ARBA" id="ARBA00022801"/>
    </source>
</evidence>
<dbReference type="STRING" id="71784.A0A1Y2AEJ7"/>
<keyword evidence="2" id="KW-0378">Hydrolase</keyword>
<dbReference type="SUPFAM" id="SSF54637">
    <property type="entry name" value="Thioesterase/thiol ester dehydrase-isomerase"/>
    <property type="match status" value="1"/>
</dbReference>
<sequence>MAACLKFLQTVWTSTISKGGHDQNVLSSLNIIQARPGYLRAKLLIENRHLNNHKTIHGGAILSMTDTITSLTLSTLGIPAPTGVSVNISTEFVRPGGRQGDLLTAVGEIVKTGRTLAYTRVTFYTPDDKVVAFGSHTKYMGNAVPTTAFSQDGEIELPVEPKAKL</sequence>
<dbReference type="Gene3D" id="3.10.129.10">
    <property type="entry name" value="Hotdog Thioesterase"/>
    <property type="match status" value="1"/>
</dbReference>
<dbReference type="InterPro" id="IPR006683">
    <property type="entry name" value="Thioestr_dom"/>
</dbReference>
<dbReference type="InterPro" id="IPR029069">
    <property type="entry name" value="HotDog_dom_sf"/>
</dbReference>
<dbReference type="CDD" id="cd03443">
    <property type="entry name" value="PaaI_thioesterase"/>
    <property type="match status" value="1"/>
</dbReference>
<dbReference type="EMBL" id="MCFC01000123">
    <property type="protein sequence ID" value="ORY20874.1"/>
    <property type="molecule type" value="Genomic_DNA"/>
</dbReference>
<proteinExistence type="inferred from homology"/>
<keyword evidence="5" id="KW-1185">Reference proteome</keyword>
<evidence type="ECO:0000256" key="1">
    <source>
        <dbReference type="ARBA" id="ARBA00008324"/>
    </source>
</evidence>
<dbReference type="PANTHER" id="PTHR21660">
    <property type="entry name" value="THIOESTERASE SUPERFAMILY MEMBER-RELATED"/>
    <property type="match status" value="1"/>
</dbReference>
<comment type="similarity">
    <text evidence="1">Belongs to the thioesterase PaaI family.</text>
</comment>
<dbReference type="InterPro" id="IPR039298">
    <property type="entry name" value="ACOT13"/>
</dbReference>
<reference evidence="4 5" key="1">
    <citation type="submission" date="2016-07" db="EMBL/GenBank/DDBJ databases">
        <title>Pervasive Adenine N6-methylation of Active Genes in Fungi.</title>
        <authorList>
            <consortium name="DOE Joint Genome Institute"/>
            <person name="Mondo S.J."/>
            <person name="Dannebaum R.O."/>
            <person name="Kuo R.C."/>
            <person name="Labutti K."/>
            <person name="Haridas S."/>
            <person name="Kuo A."/>
            <person name="Salamov A."/>
            <person name="Ahrendt S.R."/>
            <person name="Lipzen A."/>
            <person name="Sullivan W."/>
            <person name="Andreopoulos W.B."/>
            <person name="Clum A."/>
            <person name="Lindquist E."/>
            <person name="Daum C."/>
            <person name="Ramamoorthy G.K."/>
            <person name="Gryganskyi A."/>
            <person name="Culley D."/>
            <person name="Magnuson J.K."/>
            <person name="James T.Y."/>
            <person name="O'Malley M.A."/>
            <person name="Stajich J.E."/>
            <person name="Spatafora J.W."/>
            <person name="Visel A."/>
            <person name="Grigoriev I.V."/>
        </authorList>
    </citation>
    <scope>NUCLEOTIDE SEQUENCE [LARGE SCALE GENOMIC DNA]</scope>
    <source>
        <strain evidence="4 5">68-887.2</strain>
    </source>
</reference>
<dbReference type="Pfam" id="PF03061">
    <property type="entry name" value="4HBT"/>
    <property type="match status" value="1"/>
</dbReference>
<feature type="domain" description="Thioesterase" evidence="3">
    <location>
        <begin position="53"/>
        <end position="132"/>
    </location>
</feature>
<accession>A0A1Y2AEJ7</accession>
<comment type="caution">
    <text evidence="4">The sequence shown here is derived from an EMBL/GenBank/DDBJ whole genome shotgun (WGS) entry which is preliminary data.</text>
</comment>
<dbReference type="OrthoDB" id="46529at2759"/>
<dbReference type="InterPro" id="IPR003736">
    <property type="entry name" value="PAAI_dom"/>
</dbReference>
<dbReference type="PANTHER" id="PTHR21660:SF1">
    <property type="entry name" value="ACYL-COENZYME A THIOESTERASE 13"/>
    <property type="match status" value="1"/>
</dbReference>
<gene>
    <name evidence="4" type="ORF">BCR39DRAFT_75522</name>
</gene>
<dbReference type="FunCoup" id="A0A1Y2AEJ7">
    <property type="interactions" value="57"/>
</dbReference>
<name>A0A1Y2AEJ7_9TREE</name>
<dbReference type="InParanoid" id="A0A1Y2AEJ7"/>
<dbReference type="Proteomes" id="UP000193986">
    <property type="component" value="Unassembled WGS sequence"/>
</dbReference>
<dbReference type="NCBIfam" id="TIGR00369">
    <property type="entry name" value="unchar_dom_1"/>
    <property type="match status" value="1"/>
</dbReference>
<dbReference type="GO" id="GO:0047617">
    <property type="term" value="F:fatty acyl-CoA hydrolase activity"/>
    <property type="evidence" value="ECO:0007669"/>
    <property type="project" value="InterPro"/>
</dbReference>
<evidence type="ECO:0000259" key="3">
    <source>
        <dbReference type="Pfam" id="PF03061"/>
    </source>
</evidence>
<protein>
    <submittedName>
        <fullName evidence="4">HotDog domain-containing protein</fullName>
    </submittedName>
</protein>
<evidence type="ECO:0000313" key="5">
    <source>
        <dbReference type="Proteomes" id="UP000193986"/>
    </source>
</evidence>